<evidence type="ECO:0000313" key="2">
    <source>
        <dbReference type="Proteomes" id="UP000589738"/>
    </source>
</evidence>
<dbReference type="Proteomes" id="UP000589738">
    <property type="component" value="Unassembled WGS sequence"/>
</dbReference>
<protein>
    <submittedName>
        <fullName evidence="1">Uncharacterized protein</fullName>
    </submittedName>
</protein>
<sequence length="161" mass="18762">MNLNPITEIYNSLAKQNSQLTIPNYKKVEEVIIKPVIAKELLESLQTKVDEEKQVIVHCCFPASPFLGNLIRIWNSTYLIDNQSDHKSKLIHAENISIYPNWTPVPFMRDFWFTLVFSGLPRDCKSFDLKEVIPEEGGFFVESIKRNSLDIYRVKISESYY</sequence>
<name>A0A841NM88_9FLAO</name>
<organism evidence="1 2">
    <name type="scientific">Chryseobacterium shigense</name>
    <dbReference type="NCBI Taxonomy" id="297244"/>
    <lineage>
        <taxon>Bacteria</taxon>
        <taxon>Pseudomonadati</taxon>
        <taxon>Bacteroidota</taxon>
        <taxon>Flavobacteriia</taxon>
        <taxon>Flavobacteriales</taxon>
        <taxon>Weeksellaceae</taxon>
        <taxon>Chryseobacterium group</taxon>
        <taxon>Chryseobacterium</taxon>
    </lineage>
</organism>
<proteinExistence type="predicted"/>
<dbReference type="RefSeq" id="WP_317168981.1">
    <property type="nucleotide sequence ID" value="NZ_JACHLC010000005.1"/>
</dbReference>
<gene>
    <name evidence="1" type="ORF">HNP36_003431</name>
</gene>
<dbReference type="EMBL" id="JACHLC010000005">
    <property type="protein sequence ID" value="MBB6372339.1"/>
    <property type="molecule type" value="Genomic_DNA"/>
</dbReference>
<comment type="caution">
    <text evidence="1">The sequence shown here is derived from an EMBL/GenBank/DDBJ whole genome shotgun (WGS) entry which is preliminary data.</text>
</comment>
<dbReference type="AlphaFoldDB" id="A0A841NM88"/>
<reference evidence="1 2" key="1">
    <citation type="submission" date="2020-08" db="EMBL/GenBank/DDBJ databases">
        <title>Functional genomics of gut bacteria from endangered species of beetles.</title>
        <authorList>
            <person name="Carlos-Shanley C."/>
        </authorList>
    </citation>
    <scope>NUCLEOTIDE SEQUENCE [LARGE SCALE GENOMIC DNA]</scope>
    <source>
        <strain evidence="1 2">S00136</strain>
    </source>
</reference>
<accession>A0A841NM88</accession>
<keyword evidence="2" id="KW-1185">Reference proteome</keyword>
<evidence type="ECO:0000313" key="1">
    <source>
        <dbReference type="EMBL" id="MBB6372339.1"/>
    </source>
</evidence>